<dbReference type="AlphaFoldDB" id="A0AAW0BSU3"/>
<feature type="coiled-coil region" evidence="3">
    <location>
        <begin position="317"/>
        <end position="362"/>
    </location>
</feature>
<feature type="region of interest" description="Disordered" evidence="4">
    <location>
        <begin position="193"/>
        <end position="221"/>
    </location>
</feature>
<evidence type="ECO:0000313" key="5">
    <source>
        <dbReference type="EMBL" id="KAK7029684.1"/>
    </source>
</evidence>
<dbReference type="Pfam" id="PF04912">
    <property type="entry name" value="Dynamitin"/>
    <property type="match status" value="2"/>
</dbReference>
<name>A0AAW0BSU3_9AGAR</name>
<feature type="region of interest" description="Disordered" evidence="4">
    <location>
        <begin position="1"/>
        <end position="109"/>
    </location>
</feature>
<evidence type="ECO:0000256" key="2">
    <source>
        <dbReference type="ARBA" id="ARBA00022490"/>
    </source>
</evidence>
<reference evidence="5 6" key="1">
    <citation type="submission" date="2024-01" db="EMBL/GenBank/DDBJ databases">
        <title>A draft genome for a cacao thread blight-causing isolate of Paramarasmius palmivorus.</title>
        <authorList>
            <person name="Baruah I.K."/>
            <person name="Bukari Y."/>
            <person name="Amoako-Attah I."/>
            <person name="Meinhardt L.W."/>
            <person name="Bailey B.A."/>
            <person name="Cohen S.P."/>
        </authorList>
    </citation>
    <scope>NUCLEOTIDE SEQUENCE [LARGE SCALE GENOMIC DNA]</scope>
    <source>
        <strain evidence="5 6">GH-12</strain>
    </source>
</reference>
<feature type="compositionally biased region" description="Polar residues" evidence="4">
    <location>
        <begin position="52"/>
        <end position="67"/>
    </location>
</feature>
<dbReference type="GO" id="GO:0005737">
    <property type="term" value="C:cytoplasm"/>
    <property type="evidence" value="ECO:0007669"/>
    <property type="project" value="UniProtKB-SubCell"/>
</dbReference>
<dbReference type="EMBL" id="JAYKXP010000080">
    <property type="protein sequence ID" value="KAK7029684.1"/>
    <property type="molecule type" value="Genomic_DNA"/>
</dbReference>
<evidence type="ECO:0000256" key="1">
    <source>
        <dbReference type="ARBA" id="ARBA00004496"/>
    </source>
</evidence>
<dbReference type="PANTHER" id="PTHR15346">
    <property type="entry name" value="DYNACTIN SUBUNIT"/>
    <property type="match status" value="1"/>
</dbReference>
<evidence type="ECO:0000256" key="3">
    <source>
        <dbReference type="SAM" id="Coils"/>
    </source>
</evidence>
<evidence type="ECO:0000256" key="4">
    <source>
        <dbReference type="SAM" id="MobiDB-lite"/>
    </source>
</evidence>
<dbReference type="GO" id="GO:0007017">
    <property type="term" value="P:microtubule-based process"/>
    <property type="evidence" value="ECO:0007669"/>
    <property type="project" value="InterPro"/>
</dbReference>
<sequence length="368" mass="41313">MSVNKYANLPDIDTAQDVYETEDVVGTSQTNRDSSDDEGVAGTATVGRSRGSKFTSNPEELDSSNLINAEEASRRFRRAERRREHAKTHYVYPDSGTDTPSSSEEAQRSLTHRLKALQAELQSLEAELEDPSNPRLEAEDVDPGELIRGLVDVRRRLDRVRKDKEGRGRLVGVLLGQNQKEKDDEDELVVVKEEDAKEKENDKERNNLAEIDKRTTPLPPPLLPQITRLSAQLGVLTQPRHIDAISRRLKLLLSELDRTRPHPSASGNQQSPPSTTAQTAETLHRLAPSLPQIPHILMRLRTLSALHTSANEFADTLSGLEEEQVKARERIGEMEVALEKLEKNLEENREVVKGNVKELEERVSKLTV</sequence>
<evidence type="ECO:0000313" key="6">
    <source>
        <dbReference type="Proteomes" id="UP001383192"/>
    </source>
</evidence>
<dbReference type="InterPro" id="IPR028133">
    <property type="entry name" value="Dynamitin"/>
</dbReference>
<accession>A0AAW0BSU3</accession>
<dbReference type="GO" id="GO:0005869">
    <property type="term" value="C:dynactin complex"/>
    <property type="evidence" value="ECO:0007669"/>
    <property type="project" value="InterPro"/>
</dbReference>
<dbReference type="Proteomes" id="UP001383192">
    <property type="component" value="Unassembled WGS sequence"/>
</dbReference>
<proteinExistence type="predicted"/>
<protein>
    <recommendedName>
        <fullName evidence="7">Dynactin subunit 2</fullName>
    </recommendedName>
</protein>
<keyword evidence="2" id="KW-0963">Cytoplasm</keyword>
<keyword evidence="3" id="KW-0175">Coiled coil</keyword>
<feature type="compositionally biased region" description="Basic and acidic residues" evidence="4">
    <location>
        <begin position="193"/>
        <end position="215"/>
    </location>
</feature>
<feature type="region of interest" description="Disordered" evidence="4">
    <location>
        <begin position="259"/>
        <end position="280"/>
    </location>
</feature>
<keyword evidence="6" id="KW-1185">Reference proteome</keyword>
<organism evidence="5 6">
    <name type="scientific">Paramarasmius palmivorus</name>
    <dbReference type="NCBI Taxonomy" id="297713"/>
    <lineage>
        <taxon>Eukaryota</taxon>
        <taxon>Fungi</taxon>
        <taxon>Dikarya</taxon>
        <taxon>Basidiomycota</taxon>
        <taxon>Agaricomycotina</taxon>
        <taxon>Agaricomycetes</taxon>
        <taxon>Agaricomycetidae</taxon>
        <taxon>Agaricales</taxon>
        <taxon>Marasmiineae</taxon>
        <taxon>Marasmiaceae</taxon>
        <taxon>Paramarasmius</taxon>
    </lineage>
</organism>
<comment type="caution">
    <text evidence="5">The sequence shown here is derived from an EMBL/GenBank/DDBJ whole genome shotgun (WGS) entry which is preliminary data.</text>
</comment>
<evidence type="ECO:0008006" key="7">
    <source>
        <dbReference type="Google" id="ProtNLM"/>
    </source>
</evidence>
<feature type="compositionally biased region" description="Polar residues" evidence="4">
    <location>
        <begin position="265"/>
        <end position="280"/>
    </location>
</feature>
<feature type="compositionally biased region" description="Basic residues" evidence="4">
    <location>
        <begin position="75"/>
        <end position="88"/>
    </location>
</feature>
<comment type="subcellular location">
    <subcellularLocation>
        <location evidence="1">Cytoplasm</location>
    </subcellularLocation>
</comment>
<gene>
    <name evidence="5" type="ORF">VNI00_014382</name>
</gene>